<evidence type="ECO:0000313" key="2">
    <source>
        <dbReference type="Proteomes" id="UP000656367"/>
    </source>
</evidence>
<name>A0A830FQ41_HALAR</name>
<dbReference type="Proteomes" id="UP000656367">
    <property type="component" value="Unassembled WGS sequence"/>
</dbReference>
<reference evidence="1" key="1">
    <citation type="journal article" date="2014" name="Int. J. Syst. Evol. Microbiol.">
        <title>Complete genome sequence of Corynebacterium casei LMG S-19264T (=DSM 44701T), isolated from a smear-ripened cheese.</title>
        <authorList>
            <consortium name="US DOE Joint Genome Institute (JGI-PGF)"/>
            <person name="Walter F."/>
            <person name="Albersmeier A."/>
            <person name="Kalinowski J."/>
            <person name="Ruckert C."/>
        </authorList>
    </citation>
    <scope>NUCLEOTIDE SEQUENCE</scope>
    <source>
        <strain evidence="1">JCM 15759</strain>
    </source>
</reference>
<dbReference type="AlphaFoldDB" id="A0A830FQ41"/>
<organism evidence="1 2">
    <name type="scientific">Haloarcula argentinensis</name>
    <dbReference type="NCBI Taxonomy" id="43776"/>
    <lineage>
        <taxon>Archaea</taxon>
        <taxon>Methanobacteriati</taxon>
        <taxon>Methanobacteriota</taxon>
        <taxon>Stenosarchaea group</taxon>
        <taxon>Halobacteria</taxon>
        <taxon>Halobacteriales</taxon>
        <taxon>Haloarculaceae</taxon>
        <taxon>Haloarcula</taxon>
    </lineage>
</organism>
<sequence>MNIPSAYRIQDYAEAAAWLLFCGLLVHTIWQRTRSENDDRDQPDWAALNECDLQALGDGDAQTIQTGSGDLYRLEAVDVDTSDDA</sequence>
<comment type="caution">
    <text evidence="1">The sequence shown here is derived from an EMBL/GenBank/DDBJ whole genome shotgun (WGS) entry which is preliminary data.</text>
</comment>
<dbReference type="RefSeq" id="WP_188851277.1">
    <property type="nucleotide sequence ID" value="NZ_BMON01000001.1"/>
</dbReference>
<reference evidence="1" key="2">
    <citation type="submission" date="2020-09" db="EMBL/GenBank/DDBJ databases">
        <authorList>
            <person name="Sun Q."/>
            <person name="Ohkuma M."/>
        </authorList>
    </citation>
    <scope>NUCLEOTIDE SEQUENCE</scope>
    <source>
        <strain evidence="1">JCM 15759</strain>
    </source>
</reference>
<dbReference type="EMBL" id="BMON01000001">
    <property type="protein sequence ID" value="GGM26764.1"/>
    <property type="molecule type" value="Genomic_DNA"/>
</dbReference>
<gene>
    <name evidence="1" type="ORF">GCM10009006_05290</name>
</gene>
<accession>A0A830FQ41</accession>
<protein>
    <submittedName>
        <fullName evidence="1">Uncharacterized protein</fullName>
    </submittedName>
</protein>
<evidence type="ECO:0000313" key="1">
    <source>
        <dbReference type="EMBL" id="GGM26764.1"/>
    </source>
</evidence>
<proteinExistence type="predicted"/>
<dbReference type="OrthoDB" id="375097at2157"/>